<reference evidence="3" key="1">
    <citation type="submission" date="2017-04" db="EMBL/GenBank/DDBJ databases">
        <title>Genome evolution of the luminous symbionts of deep sea anglerfish.</title>
        <authorList>
            <person name="Hendry T.A."/>
        </authorList>
    </citation>
    <scope>NUCLEOTIDE SEQUENCE [LARGE SCALE GENOMIC DNA]</scope>
    <source>
        <plasmid evidence="3">pmj1</plasmid>
    </source>
</reference>
<dbReference type="InterPro" id="IPR027417">
    <property type="entry name" value="P-loop_NTPase"/>
</dbReference>
<dbReference type="Pfam" id="PF13614">
    <property type="entry name" value="AAA_31"/>
    <property type="match status" value="1"/>
</dbReference>
<keyword evidence="3" id="KW-1185">Reference proteome</keyword>
<evidence type="ECO:0000259" key="1">
    <source>
        <dbReference type="Pfam" id="PF13614"/>
    </source>
</evidence>
<dbReference type="InterPro" id="IPR050678">
    <property type="entry name" value="DNA_Partitioning_ATPase"/>
</dbReference>
<evidence type="ECO:0000313" key="2">
    <source>
        <dbReference type="EMBL" id="PCS23955.1"/>
    </source>
</evidence>
<evidence type="ECO:0000313" key="3">
    <source>
        <dbReference type="Proteomes" id="UP000219020"/>
    </source>
</evidence>
<gene>
    <name evidence="2" type="ORF">BTN49_0321</name>
</gene>
<dbReference type="InterPro" id="IPR025669">
    <property type="entry name" value="AAA_dom"/>
</dbReference>
<protein>
    <submittedName>
        <fullName evidence="2">Chromosome (Plasmid) partitioning protein ParA</fullName>
    </submittedName>
</protein>
<feature type="domain" description="AAA" evidence="1">
    <location>
        <begin position="3"/>
        <end position="182"/>
    </location>
</feature>
<accession>A0A2A5T700</accession>
<dbReference type="GeneID" id="66950617"/>
<keyword evidence="2" id="KW-0614">Plasmid</keyword>
<dbReference type="Gene3D" id="3.40.50.300">
    <property type="entry name" value="P-loop containing nucleotide triphosphate hydrolases"/>
    <property type="match status" value="1"/>
</dbReference>
<sequence length="264" mass="29623">MGKIFTIANEKGGVGKTTTVLNLAYYYSNVKQQKTLLLDLDPQHNLTDKFFYSEESKPISISRKVGESNSISLFDEDFYGKPYVVNNRLHILGTTAFISAENNCPSDEIANFAENLNKLSEQYDLVFIDCPPSVGNLQFSALTSCAGVLIPTEAEADSIKGVDKIIKSVSKIKKTFNPEIMILGILLNKTLKRATQVQDHFTKMLREQHGCLVFNSEIQRTTKVAEASHFNQSILEYDLKSAEHIQLLSFLNEFDKKIGVLNEK</sequence>
<dbReference type="Proteomes" id="UP000219020">
    <property type="component" value="Plasmid pMJ1"/>
</dbReference>
<dbReference type="CDD" id="cd02042">
    <property type="entry name" value="ParAB_family"/>
    <property type="match status" value="1"/>
</dbReference>
<proteinExistence type="predicted"/>
<organism evidence="2 3">
    <name type="scientific">Candidatus Enterovibrio escicola</name>
    <dbReference type="NCBI Taxonomy" id="1927127"/>
    <lineage>
        <taxon>Bacteria</taxon>
        <taxon>Pseudomonadati</taxon>
        <taxon>Pseudomonadota</taxon>
        <taxon>Gammaproteobacteria</taxon>
        <taxon>Vibrionales</taxon>
        <taxon>Vibrionaceae</taxon>
        <taxon>Enterovibrio</taxon>
    </lineage>
</organism>
<dbReference type="PANTHER" id="PTHR13696:SF52">
    <property type="entry name" value="PARA FAMILY PROTEIN CT_582"/>
    <property type="match status" value="1"/>
</dbReference>
<dbReference type="PANTHER" id="PTHR13696">
    <property type="entry name" value="P-LOOP CONTAINING NUCLEOSIDE TRIPHOSPHATE HYDROLASE"/>
    <property type="match status" value="1"/>
</dbReference>
<dbReference type="SUPFAM" id="SSF52540">
    <property type="entry name" value="P-loop containing nucleoside triphosphate hydrolases"/>
    <property type="match status" value="1"/>
</dbReference>
<dbReference type="RefSeq" id="WP_097355508.1">
    <property type="nucleotide sequence ID" value="NZ_CAWNJE010000001.1"/>
</dbReference>
<comment type="caution">
    <text evidence="2">The sequence shown here is derived from an EMBL/GenBank/DDBJ whole genome shotgun (WGS) entry which is preliminary data.</text>
</comment>
<name>A0A2A5T700_9GAMM</name>
<dbReference type="AlphaFoldDB" id="A0A2A5T700"/>
<geneLocation type="plasmid" evidence="3">
    <name>pmj1</name>
</geneLocation>
<dbReference type="EMBL" id="NBYY01000008">
    <property type="protein sequence ID" value="PCS23955.1"/>
    <property type="molecule type" value="Genomic_DNA"/>
</dbReference>